<gene>
    <name evidence="2" type="ORF">PFY00_13625</name>
</gene>
<keyword evidence="1" id="KW-0732">Signal</keyword>
<proteinExistence type="predicted"/>
<comment type="caution">
    <text evidence="2">The sequence shown here is derived from an EMBL/GenBank/DDBJ whole genome shotgun (WGS) entry which is preliminary data.</text>
</comment>
<dbReference type="RefSeq" id="WP_271433123.1">
    <property type="nucleotide sequence ID" value="NZ_JAQIOY010000004.1"/>
</dbReference>
<accession>A0ABT4XUX1</accession>
<dbReference type="Proteomes" id="UP001210720">
    <property type="component" value="Unassembled WGS sequence"/>
</dbReference>
<sequence>MKPIVRSIMTGFLVCILTMTSVTMAAAKGQSAPVGAMVICAGQGSYTVLVDAEGQPTGAVHLCPDCALSLFDTSAIDPFILVTRIVPVARAHVIESLAADPQAVLAANARGPPVLV</sequence>
<evidence type="ECO:0000256" key="1">
    <source>
        <dbReference type="SAM" id="SignalP"/>
    </source>
</evidence>
<evidence type="ECO:0008006" key="4">
    <source>
        <dbReference type="Google" id="ProtNLM"/>
    </source>
</evidence>
<organism evidence="2 3">
    <name type="scientific">Thalassococcus lentus</name>
    <dbReference type="NCBI Taxonomy" id="1210524"/>
    <lineage>
        <taxon>Bacteria</taxon>
        <taxon>Pseudomonadati</taxon>
        <taxon>Pseudomonadota</taxon>
        <taxon>Alphaproteobacteria</taxon>
        <taxon>Rhodobacterales</taxon>
        <taxon>Roseobacteraceae</taxon>
        <taxon>Thalassococcus</taxon>
    </lineage>
</organism>
<protein>
    <recommendedName>
        <fullName evidence="4">DUF2946 domain-containing protein</fullName>
    </recommendedName>
</protein>
<evidence type="ECO:0000313" key="2">
    <source>
        <dbReference type="EMBL" id="MDA7425767.1"/>
    </source>
</evidence>
<reference evidence="2 3" key="1">
    <citation type="submission" date="2023-01" db="EMBL/GenBank/DDBJ databases">
        <title>Thalassococcus onchidii sp. nov., isolated from a marine invertebrate from the South China Sea.</title>
        <authorList>
            <person name="Xu S."/>
            <person name="Liu Z."/>
            <person name="Xu Y."/>
        </authorList>
    </citation>
    <scope>NUCLEOTIDE SEQUENCE [LARGE SCALE GENOMIC DNA]</scope>
    <source>
        <strain evidence="2 3">KCTC 32084</strain>
    </source>
</reference>
<name>A0ABT4XUX1_9RHOB</name>
<evidence type="ECO:0000313" key="3">
    <source>
        <dbReference type="Proteomes" id="UP001210720"/>
    </source>
</evidence>
<feature type="signal peptide" evidence="1">
    <location>
        <begin position="1"/>
        <end position="25"/>
    </location>
</feature>
<dbReference type="EMBL" id="JAQIOY010000004">
    <property type="protein sequence ID" value="MDA7425767.1"/>
    <property type="molecule type" value="Genomic_DNA"/>
</dbReference>
<feature type="chain" id="PRO_5046743117" description="DUF2946 domain-containing protein" evidence="1">
    <location>
        <begin position="26"/>
        <end position="116"/>
    </location>
</feature>
<keyword evidence="3" id="KW-1185">Reference proteome</keyword>